<comment type="caution">
    <text evidence="2">The sequence shown here is derived from an EMBL/GenBank/DDBJ whole genome shotgun (WGS) entry which is preliminary data.</text>
</comment>
<accession>A0AAW2I645</accession>
<reference evidence="2" key="1">
    <citation type="journal article" date="2024" name="Gigascience">
        <title>Chromosome-level genome of the poultry shaft louse Menopon gallinae provides insight into the host-switching and adaptive evolution of parasitic lice.</title>
        <authorList>
            <person name="Xu Y."/>
            <person name="Ma L."/>
            <person name="Liu S."/>
            <person name="Liang Y."/>
            <person name="Liu Q."/>
            <person name="He Z."/>
            <person name="Tian L."/>
            <person name="Duan Y."/>
            <person name="Cai W."/>
            <person name="Li H."/>
            <person name="Song F."/>
        </authorList>
    </citation>
    <scope>NUCLEOTIDE SEQUENCE</scope>
    <source>
        <strain evidence="2">Cailab_2023a</strain>
    </source>
</reference>
<sequence length="187" mass="21202">MPSTSTRSASASPDLREYEEIAEKFEKALERAKRPTTEPSKEMKESRSAEDDEPESEGMYDRVLTWLVSSTSQGETDESPRASGEMGARNSESDRNIFTFPSPERTADEMGKCTGVFGDYGDQQKRAEVLDQLLPTRPTARVHARMTMEHSLGVKKPTSRSPNGNWKRQHKSIIKRIRAQLMYWGKN</sequence>
<name>A0AAW2I645_9NEOP</name>
<evidence type="ECO:0000313" key="2">
    <source>
        <dbReference type="EMBL" id="KAL0277577.1"/>
    </source>
</evidence>
<gene>
    <name evidence="2" type="ORF">PYX00_004814</name>
</gene>
<dbReference type="AlphaFoldDB" id="A0AAW2I645"/>
<feature type="compositionally biased region" description="Low complexity" evidence="1">
    <location>
        <begin position="1"/>
        <end position="13"/>
    </location>
</feature>
<dbReference type="EMBL" id="JARGDH010000002">
    <property type="protein sequence ID" value="KAL0277577.1"/>
    <property type="molecule type" value="Genomic_DNA"/>
</dbReference>
<organism evidence="2">
    <name type="scientific">Menopon gallinae</name>
    <name type="common">poultry shaft louse</name>
    <dbReference type="NCBI Taxonomy" id="328185"/>
    <lineage>
        <taxon>Eukaryota</taxon>
        <taxon>Metazoa</taxon>
        <taxon>Ecdysozoa</taxon>
        <taxon>Arthropoda</taxon>
        <taxon>Hexapoda</taxon>
        <taxon>Insecta</taxon>
        <taxon>Pterygota</taxon>
        <taxon>Neoptera</taxon>
        <taxon>Paraneoptera</taxon>
        <taxon>Psocodea</taxon>
        <taxon>Troctomorpha</taxon>
        <taxon>Phthiraptera</taxon>
        <taxon>Amblycera</taxon>
        <taxon>Menoponidae</taxon>
        <taxon>Menopon</taxon>
    </lineage>
</organism>
<evidence type="ECO:0000256" key="1">
    <source>
        <dbReference type="SAM" id="MobiDB-lite"/>
    </source>
</evidence>
<protein>
    <submittedName>
        <fullName evidence="2">Uncharacterized protein</fullName>
    </submittedName>
</protein>
<feature type="region of interest" description="Disordered" evidence="1">
    <location>
        <begin position="1"/>
        <end position="111"/>
    </location>
</feature>
<feature type="compositionally biased region" description="Basic and acidic residues" evidence="1">
    <location>
        <begin position="14"/>
        <end position="49"/>
    </location>
</feature>
<proteinExistence type="predicted"/>
<feature type="region of interest" description="Disordered" evidence="1">
    <location>
        <begin position="148"/>
        <end position="168"/>
    </location>
</feature>